<dbReference type="Pfam" id="PF01479">
    <property type="entry name" value="S4"/>
    <property type="match status" value="1"/>
</dbReference>
<feature type="region of interest" description="Disordered" evidence="9">
    <location>
        <begin position="258"/>
        <end position="278"/>
    </location>
</feature>
<dbReference type="PANTHER" id="PTHR47683:SF3">
    <property type="entry name" value="RIBOSOMAL LARGE SUBUNIT PSEUDOURIDINE SYNTHASE B"/>
    <property type="match status" value="1"/>
</dbReference>
<dbReference type="InterPro" id="IPR018496">
    <property type="entry name" value="PsdUridine_synth_RsuA/RluB_CS"/>
</dbReference>
<dbReference type="FunFam" id="3.30.70.1560:FF:000001">
    <property type="entry name" value="Pseudouridine synthase"/>
    <property type="match status" value="1"/>
</dbReference>
<dbReference type="Gene3D" id="3.10.290.10">
    <property type="entry name" value="RNA-binding S4 domain"/>
    <property type="match status" value="1"/>
</dbReference>
<dbReference type="EC" id="5.4.99.-" evidence="8"/>
<dbReference type="Pfam" id="PF00849">
    <property type="entry name" value="PseudoU_synth_2"/>
    <property type="match status" value="1"/>
</dbReference>
<dbReference type="AlphaFoldDB" id="A0A520LNN1"/>
<accession>A0A520LNN1</accession>
<organism evidence="11 12">
    <name type="scientific">SAR92 clade bacterium</name>
    <dbReference type="NCBI Taxonomy" id="2315479"/>
    <lineage>
        <taxon>Bacteria</taxon>
        <taxon>Pseudomonadati</taxon>
        <taxon>Pseudomonadota</taxon>
        <taxon>Gammaproteobacteria</taxon>
        <taxon>Cellvibrionales</taxon>
        <taxon>Porticoccaceae</taxon>
        <taxon>SAR92 clade</taxon>
    </lineage>
</organism>
<evidence type="ECO:0000256" key="6">
    <source>
        <dbReference type="ARBA" id="ARBA00037383"/>
    </source>
</evidence>
<dbReference type="PROSITE" id="PS01149">
    <property type="entry name" value="PSI_RSU"/>
    <property type="match status" value="1"/>
</dbReference>
<dbReference type="Gene3D" id="3.30.70.580">
    <property type="entry name" value="Pseudouridine synthase I, catalytic domain, N-terminal subdomain"/>
    <property type="match status" value="1"/>
</dbReference>
<sequence length="278" mass="32194">MDQKLQKVLANMGYGSRREIESWIFDGRIRLNNSVAKVGDRVSNKDLIYLDGNKIETAKIFRTQVIIYNKPEGEISSNEDPKGRPTVFDNLPSLKRAKWISVGRLDINTTGLLLFTTNGELANRLMHPRYQVERKYLVRVFGDVNQSDIDILKRGVLLDDEQAKFKTIERNKGAPDGEKRLNNWFKVTLEGGKNREVRRLWESQGFEISRLKRIAYGPIELQPFIRPGNYLELSIEEVQKLGASVNLAISFRGMRDERDNQARDERKLRSRGTRSRKR</sequence>
<protein>
    <recommendedName>
        <fullName evidence="8">Pseudouridine synthase</fullName>
        <ecNumber evidence="8">5.4.99.-</ecNumber>
    </recommendedName>
</protein>
<keyword evidence="3 7" id="KW-0694">RNA-binding</keyword>
<evidence type="ECO:0000256" key="5">
    <source>
        <dbReference type="ARBA" id="ARBA00036944"/>
    </source>
</evidence>
<dbReference type="FunFam" id="3.10.290.10:FF:000003">
    <property type="entry name" value="Pseudouridine synthase"/>
    <property type="match status" value="1"/>
</dbReference>
<proteinExistence type="inferred from homology"/>
<dbReference type="InterPro" id="IPR020103">
    <property type="entry name" value="PsdUridine_synth_cat_dom_sf"/>
</dbReference>
<dbReference type="GO" id="GO:0005829">
    <property type="term" value="C:cytosol"/>
    <property type="evidence" value="ECO:0007669"/>
    <property type="project" value="UniProtKB-ARBA"/>
</dbReference>
<dbReference type="InterPro" id="IPR002942">
    <property type="entry name" value="S4_RNA-bd"/>
</dbReference>
<feature type="compositionally biased region" description="Basic residues" evidence="9">
    <location>
        <begin position="268"/>
        <end position="278"/>
    </location>
</feature>
<evidence type="ECO:0000256" key="2">
    <source>
        <dbReference type="ARBA" id="ARBA00022552"/>
    </source>
</evidence>
<dbReference type="FunFam" id="3.30.70.580:FF:000009">
    <property type="entry name" value="Pseudouridine synthase"/>
    <property type="match status" value="1"/>
</dbReference>
<name>A0A520LNN1_9GAMM</name>
<dbReference type="SUPFAM" id="SSF55120">
    <property type="entry name" value="Pseudouridine synthase"/>
    <property type="match status" value="1"/>
</dbReference>
<dbReference type="InterPro" id="IPR050343">
    <property type="entry name" value="RsuA_PseudoU_synthase"/>
</dbReference>
<evidence type="ECO:0000256" key="3">
    <source>
        <dbReference type="ARBA" id="ARBA00022884"/>
    </source>
</evidence>
<comment type="similarity">
    <text evidence="1 8">Belongs to the pseudouridine synthase RsuA family.</text>
</comment>
<dbReference type="GO" id="GO:0160139">
    <property type="term" value="F:23S rRNA pseudouridine(2605) synthase activity"/>
    <property type="evidence" value="ECO:0007669"/>
    <property type="project" value="UniProtKB-EC"/>
</dbReference>
<dbReference type="NCBIfam" id="TIGR00093">
    <property type="entry name" value="pseudouridine synthase"/>
    <property type="match status" value="1"/>
</dbReference>
<dbReference type="GO" id="GO:0003723">
    <property type="term" value="F:RNA binding"/>
    <property type="evidence" value="ECO:0007669"/>
    <property type="project" value="UniProtKB-KW"/>
</dbReference>
<comment type="function">
    <text evidence="6">Responsible for synthesis of pseudouridine from uracil-2605 in 23S ribosomal RNA.</text>
</comment>
<feature type="domain" description="RNA-binding S4" evidence="10">
    <location>
        <begin position="3"/>
        <end position="61"/>
    </location>
</feature>
<evidence type="ECO:0000256" key="4">
    <source>
        <dbReference type="ARBA" id="ARBA00023235"/>
    </source>
</evidence>
<dbReference type="InterPro" id="IPR036986">
    <property type="entry name" value="S4_RNA-bd_sf"/>
</dbReference>
<comment type="catalytic activity">
    <reaction evidence="5">
        <text>uridine(2605) in 23S rRNA = pseudouridine(2605) in 23S rRNA</text>
        <dbReference type="Rhea" id="RHEA:42520"/>
        <dbReference type="Rhea" id="RHEA-COMP:10095"/>
        <dbReference type="Rhea" id="RHEA-COMP:10096"/>
        <dbReference type="ChEBI" id="CHEBI:65314"/>
        <dbReference type="ChEBI" id="CHEBI:65315"/>
        <dbReference type="EC" id="5.4.99.22"/>
    </reaction>
</comment>
<dbReference type="GO" id="GO:0000455">
    <property type="term" value="P:enzyme-directed rRNA pseudouridine synthesis"/>
    <property type="evidence" value="ECO:0007669"/>
    <property type="project" value="UniProtKB-ARBA"/>
</dbReference>
<evidence type="ECO:0000256" key="8">
    <source>
        <dbReference type="RuleBase" id="RU003887"/>
    </source>
</evidence>
<evidence type="ECO:0000313" key="11">
    <source>
        <dbReference type="EMBL" id="RZO08192.1"/>
    </source>
</evidence>
<dbReference type="SMART" id="SM00363">
    <property type="entry name" value="S4"/>
    <property type="match status" value="1"/>
</dbReference>
<dbReference type="SUPFAM" id="SSF55174">
    <property type="entry name" value="Alpha-L RNA-binding motif"/>
    <property type="match status" value="1"/>
</dbReference>
<dbReference type="InterPro" id="IPR000748">
    <property type="entry name" value="PsdUridine_synth_RsuA/RluB/E/F"/>
</dbReference>
<dbReference type="InterPro" id="IPR020094">
    <property type="entry name" value="TruA/RsuA/RluB/E/F_N"/>
</dbReference>
<evidence type="ECO:0000256" key="1">
    <source>
        <dbReference type="ARBA" id="ARBA00008348"/>
    </source>
</evidence>
<dbReference type="Proteomes" id="UP000318148">
    <property type="component" value="Unassembled WGS sequence"/>
</dbReference>
<dbReference type="PROSITE" id="PS50889">
    <property type="entry name" value="S4"/>
    <property type="match status" value="1"/>
</dbReference>
<dbReference type="CDD" id="cd00165">
    <property type="entry name" value="S4"/>
    <property type="match status" value="1"/>
</dbReference>
<evidence type="ECO:0000256" key="9">
    <source>
        <dbReference type="SAM" id="MobiDB-lite"/>
    </source>
</evidence>
<feature type="compositionally biased region" description="Basic and acidic residues" evidence="9">
    <location>
        <begin position="258"/>
        <end position="267"/>
    </location>
</feature>
<dbReference type="Gene3D" id="3.30.70.1560">
    <property type="entry name" value="Alpha-L RNA-binding motif"/>
    <property type="match status" value="1"/>
</dbReference>
<evidence type="ECO:0000313" key="12">
    <source>
        <dbReference type="Proteomes" id="UP000318148"/>
    </source>
</evidence>
<comment type="caution">
    <text evidence="11">The sequence shown here is derived from an EMBL/GenBank/DDBJ whole genome shotgun (WGS) entry which is preliminary data.</text>
</comment>
<reference evidence="11 12" key="1">
    <citation type="submission" date="2019-02" db="EMBL/GenBank/DDBJ databases">
        <title>Prokaryotic population dynamics and viral predation in marine succession experiment using metagenomics: the confinement effect.</title>
        <authorList>
            <person name="Haro-Moreno J.M."/>
            <person name="Rodriguez-Valera F."/>
            <person name="Lopez-Perez M."/>
        </authorList>
    </citation>
    <scope>NUCLEOTIDE SEQUENCE [LARGE SCALE GENOMIC DNA]</scope>
    <source>
        <strain evidence="11">MED-G169</strain>
    </source>
</reference>
<gene>
    <name evidence="11" type="ORF">EVB02_00965</name>
</gene>
<keyword evidence="4 8" id="KW-0413">Isomerase</keyword>
<evidence type="ECO:0000259" key="10">
    <source>
        <dbReference type="SMART" id="SM00363"/>
    </source>
</evidence>
<evidence type="ECO:0000256" key="7">
    <source>
        <dbReference type="PROSITE-ProRule" id="PRU00182"/>
    </source>
</evidence>
<keyword evidence="2" id="KW-0698">rRNA processing</keyword>
<dbReference type="PANTHER" id="PTHR47683">
    <property type="entry name" value="PSEUDOURIDINE SYNTHASE FAMILY PROTEIN-RELATED"/>
    <property type="match status" value="1"/>
</dbReference>
<dbReference type="EMBL" id="SHBO01000006">
    <property type="protein sequence ID" value="RZO08192.1"/>
    <property type="molecule type" value="Genomic_DNA"/>
</dbReference>
<dbReference type="InterPro" id="IPR006145">
    <property type="entry name" value="PsdUridine_synth_RsuA/RluA"/>
</dbReference>
<dbReference type="InterPro" id="IPR042092">
    <property type="entry name" value="PsdUridine_s_RsuA/RluB/E/F_cat"/>
</dbReference>